<evidence type="ECO:0000256" key="2">
    <source>
        <dbReference type="ARBA" id="ARBA00022741"/>
    </source>
</evidence>
<keyword evidence="6" id="KW-1185">Reference proteome</keyword>
<dbReference type="RefSeq" id="WP_283343607.1">
    <property type="nucleotide sequence ID" value="NZ_JASHIF010000002.1"/>
</dbReference>
<evidence type="ECO:0000259" key="4">
    <source>
        <dbReference type="PROSITE" id="PS50893"/>
    </source>
</evidence>
<feature type="domain" description="ABC transporter" evidence="4">
    <location>
        <begin position="2"/>
        <end position="218"/>
    </location>
</feature>
<gene>
    <name evidence="5" type="ORF">QM524_04045</name>
</gene>
<proteinExistence type="predicted"/>
<keyword evidence="3 5" id="KW-0067">ATP-binding</keyword>
<dbReference type="EMBL" id="JASHIF010000002">
    <property type="protein sequence ID" value="MDI9858379.1"/>
    <property type="molecule type" value="Genomic_DNA"/>
</dbReference>
<dbReference type="Gene3D" id="3.40.50.300">
    <property type="entry name" value="P-loop containing nucleotide triphosphate hydrolases"/>
    <property type="match status" value="1"/>
</dbReference>
<comment type="caution">
    <text evidence="5">The sequence shown here is derived from an EMBL/GenBank/DDBJ whole genome shotgun (WGS) entry which is preliminary data.</text>
</comment>
<protein>
    <submittedName>
        <fullName evidence="5">ATP-binding cassette domain-containing protein</fullName>
    </submittedName>
</protein>
<organism evidence="5 6">
    <name type="scientific">Flectobacillus roseus</name>
    <dbReference type="NCBI Taxonomy" id="502259"/>
    <lineage>
        <taxon>Bacteria</taxon>
        <taxon>Pseudomonadati</taxon>
        <taxon>Bacteroidota</taxon>
        <taxon>Cytophagia</taxon>
        <taxon>Cytophagales</taxon>
        <taxon>Flectobacillaceae</taxon>
        <taxon>Flectobacillus</taxon>
    </lineage>
</organism>
<name>A0ABT6Y482_9BACT</name>
<sequence length="226" mass="25754">MFNVNHLSFSYGEKPVLENVSFEIKGGEILGILGLNGAGKSTLLNLIAGFLPSEHGTIHFQNEVLGQQSIAMLETHNYFYPHLTAQEYLHIFVKDGQMVDFQSWAEMLDIPLTQEIEGFSTGMKKKLALLSILLLDRPIMILDEPFNGLDLESSFLLKEIIVKLKEKGKIIILTSHILETLTGICDKILWLKRGRVEHIFERVAFDNIEKILKEDWTKLDTLHHLL</sequence>
<accession>A0ABT6Y482</accession>
<dbReference type="CDD" id="cd03230">
    <property type="entry name" value="ABC_DR_subfamily_A"/>
    <property type="match status" value="1"/>
</dbReference>
<dbReference type="Proteomes" id="UP001236507">
    <property type="component" value="Unassembled WGS sequence"/>
</dbReference>
<evidence type="ECO:0000256" key="1">
    <source>
        <dbReference type="ARBA" id="ARBA00022448"/>
    </source>
</evidence>
<dbReference type="SUPFAM" id="SSF52540">
    <property type="entry name" value="P-loop containing nucleoside triphosphate hydrolases"/>
    <property type="match status" value="1"/>
</dbReference>
<dbReference type="SMART" id="SM00382">
    <property type="entry name" value="AAA"/>
    <property type="match status" value="1"/>
</dbReference>
<evidence type="ECO:0000313" key="6">
    <source>
        <dbReference type="Proteomes" id="UP001236507"/>
    </source>
</evidence>
<dbReference type="InterPro" id="IPR027417">
    <property type="entry name" value="P-loop_NTPase"/>
</dbReference>
<dbReference type="PROSITE" id="PS50893">
    <property type="entry name" value="ABC_TRANSPORTER_2"/>
    <property type="match status" value="1"/>
</dbReference>
<dbReference type="Pfam" id="PF00005">
    <property type="entry name" value="ABC_tran"/>
    <property type="match status" value="1"/>
</dbReference>
<evidence type="ECO:0000313" key="5">
    <source>
        <dbReference type="EMBL" id="MDI9858379.1"/>
    </source>
</evidence>
<keyword evidence="1" id="KW-0813">Transport</keyword>
<dbReference type="PANTHER" id="PTHR42939:SF1">
    <property type="entry name" value="ABC TRANSPORTER ATP-BINDING PROTEIN ALBC-RELATED"/>
    <property type="match status" value="1"/>
</dbReference>
<dbReference type="PANTHER" id="PTHR42939">
    <property type="entry name" value="ABC TRANSPORTER ATP-BINDING PROTEIN ALBC-RELATED"/>
    <property type="match status" value="1"/>
</dbReference>
<dbReference type="InterPro" id="IPR003439">
    <property type="entry name" value="ABC_transporter-like_ATP-bd"/>
</dbReference>
<evidence type="ECO:0000256" key="3">
    <source>
        <dbReference type="ARBA" id="ARBA00022840"/>
    </source>
</evidence>
<dbReference type="GO" id="GO:0005524">
    <property type="term" value="F:ATP binding"/>
    <property type="evidence" value="ECO:0007669"/>
    <property type="project" value="UniProtKB-KW"/>
</dbReference>
<keyword evidence="2" id="KW-0547">Nucleotide-binding</keyword>
<reference evidence="5 6" key="1">
    <citation type="submission" date="2023-05" db="EMBL/GenBank/DDBJ databases">
        <title>Novel species of genus Flectobacillus isolated from stream in China.</title>
        <authorList>
            <person name="Lu H."/>
        </authorList>
    </citation>
    <scope>NUCLEOTIDE SEQUENCE [LARGE SCALE GENOMIC DNA]</scope>
    <source>
        <strain evidence="5 6">KCTC 42575</strain>
    </source>
</reference>
<dbReference type="InterPro" id="IPR051782">
    <property type="entry name" value="ABC_Transporter_VariousFunc"/>
</dbReference>
<dbReference type="InterPro" id="IPR003593">
    <property type="entry name" value="AAA+_ATPase"/>
</dbReference>